<name>A0AAN1T1N5_9PROT</name>
<feature type="transmembrane region" description="Helical" evidence="1">
    <location>
        <begin position="212"/>
        <end position="232"/>
    </location>
</feature>
<feature type="transmembrane region" description="Helical" evidence="1">
    <location>
        <begin position="244"/>
        <end position="263"/>
    </location>
</feature>
<evidence type="ECO:0000313" key="4">
    <source>
        <dbReference type="Proteomes" id="UP001319121"/>
    </source>
</evidence>
<feature type="transmembrane region" description="Helical" evidence="1">
    <location>
        <begin position="96"/>
        <end position="115"/>
    </location>
</feature>
<dbReference type="EMBL" id="AP019536">
    <property type="protein sequence ID" value="BBI99804.1"/>
    <property type="molecule type" value="Genomic_DNA"/>
</dbReference>
<dbReference type="GO" id="GO:0016020">
    <property type="term" value="C:membrane"/>
    <property type="evidence" value="ECO:0007669"/>
    <property type="project" value="InterPro"/>
</dbReference>
<protein>
    <recommendedName>
        <fullName evidence="2">EamA domain-containing protein</fullName>
    </recommendedName>
</protein>
<sequence length="297" mass="32894">MPSKQNLFTFAGVLSGSLVWGLIWFPYRALQDAGISGPLATLITYVMAILFGAFMLPRVWRERHRAGWWPLWLLLSAGWTNFGFVLGMLGGEVMRVLLLFYLAPLWTILFSYWLLGERLNHYGYLVMALSFGGAMVMLWEPQLGLPLPQNLAEWSGLSAGVAFALSNVVARRAAHMSLELKTTSVWFGTALLTVPLLWWQGGVAGQLQIIGAQQWLILGALGLTICATSYAVQYSIAHLDANRAIILFLSELVFAAVSSYLLAGEVMELRDWIGALLIVSATLLSGKLHEPERVHRD</sequence>
<feature type="domain" description="EamA" evidence="2">
    <location>
        <begin position="154"/>
        <end position="284"/>
    </location>
</feature>
<dbReference type="InterPro" id="IPR000620">
    <property type="entry name" value="EamA_dom"/>
</dbReference>
<dbReference type="SUPFAM" id="SSF103481">
    <property type="entry name" value="Multidrug resistance efflux transporter EmrE"/>
    <property type="match status" value="2"/>
</dbReference>
<dbReference type="RefSeq" id="WP_212785070.1">
    <property type="nucleotide sequence ID" value="NZ_AP019536.1"/>
</dbReference>
<keyword evidence="1" id="KW-1133">Transmembrane helix</keyword>
<dbReference type="PANTHER" id="PTHR22911:SF137">
    <property type="entry name" value="SOLUTE CARRIER FAMILY 35 MEMBER G2-RELATED"/>
    <property type="match status" value="1"/>
</dbReference>
<feature type="transmembrane region" description="Helical" evidence="1">
    <location>
        <begin position="151"/>
        <end position="170"/>
    </location>
</feature>
<reference evidence="3 4" key="1">
    <citation type="submission" date="2019-03" db="EMBL/GenBank/DDBJ databases">
        <title>Complete genome sequence of Ferrigenium kumadai strain An22, a microaerophilic iron-oxidizing bacterium isolated from a paddy field soil.</title>
        <authorList>
            <person name="Watanabe T."/>
            <person name="Asakawa S."/>
        </authorList>
    </citation>
    <scope>NUCLEOTIDE SEQUENCE [LARGE SCALE GENOMIC DNA]</scope>
    <source>
        <strain evidence="3 4">An22</strain>
    </source>
</reference>
<dbReference type="PANTHER" id="PTHR22911">
    <property type="entry name" value="ACYL-MALONYL CONDENSING ENZYME-RELATED"/>
    <property type="match status" value="1"/>
</dbReference>
<feature type="transmembrane region" description="Helical" evidence="1">
    <location>
        <begin position="122"/>
        <end position="139"/>
    </location>
</feature>
<feature type="transmembrane region" description="Helical" evidence="1">
    <location>
        <begin position="182"/>
        <end position="200"/>
    </location>
</feature>
<dbReference type="InterPro" id="IPR037185">
    <property type="entry name" value="EmrE-like"/>
</dbReference>
<dbReference type="AlphaFoldDB" id="A0AAN1T1N5"/>
<proteinExistence type="predicted"/>
<dbReference type="Proteomes" id="UP001319121">
    <property type="component" value="Chromosome"/>
</dbReference>
<evidence type="ECO:0000259" key="2">
    <source>
        <dbReference type="Pfam" id="PF00892"/>
    </source>
</evidence>
<keyword evidence="4" id="KW-1185">Reference proteome</keyword>
<dbReference type="Pfam" id="PF00892">
    <property type="entry name" value="EamA"/>
    <property type="match status" value="2"/>
</dbReference>
<evidence type="ECO:0000313" key="3">
    <source>
        <dbReference type="EMBL" id="BBI99804.1"/>
    </source>
</evidence>
<feature type="domain" description="EamA" evidence="2">
    <location>
        <begin position="13"/>
        <end position="138"/>
    </location>
</feature>
<keyword evidence="1" id="KW-0812">Transmembrane</keyword>
<feature type="transmembrane region" description="Helical" evidence="1">
    <location>
        <begin position="7"/>
        <end position="27"/>
    </location>
</feature>
<dbReference type="KEGG" id="fku:FGKAn22_14970"/>
<accession>A0AAN1T1N5</accession>
<organism evidence="3 4">
    <name type="scientific">Ferrigenium kumadai</name>
    <dbReference type="NCBI Taxonomy" id="1682490"/>
    <lineage>
        <taxon>Bacteria</taxon>
        <taxon>Pseudomonadati</taxon>
        <taxon>Pseudomonadota</taxon>
        <taxon>Betaproteobacteria</taxon>
        <taxon>Nitrosomonadales</taxon>
        <taxon>Gallionellaceae</taxon>
        <taxon>Ferrigenium</taxon>
    </lineage>
</organism>
<feature type="transmembrane region" description="Helical" evidence="1">
    <location>
        <begin position="68"/>
        <end position="90"/>
    </location>
</feature>
<evidence type="ECO:0000256" key="1">
    <source>
        <dbReference type="SAM" id="Phobius"/>
    </source>
</evidence>
<feature type="transmembrane region" description="Helical" evidence="1">
    <location>
        <begin position="33"/>
        <end position="56"/>
    </location>
</feature>
<gene>
    <name evidence="3" type="ORF">FGKAn22_14970</name>
</gene>
<keyword evidence="1" id="KW-0472">Membrane</keyword>